<name>A0ABX2XUB7_9GAMM</name>
<dbReference type="Proteomes" id="UP000093336">
    <property type="component" value="Unassembled WGS sequence"/>
</dbReference>
<proteinExistence type="predicted"/>
<sequence length="59" mass="6868">MATMDEIQKQINPAKERLVFPCISIEKLEMPRPSDNKFNRKFNPTPMIAAEKIAVHERN</sequence>
<comment type="caution">
    <text evidence="1">The sequence shown here is derived from an EMBL/GenBank/DDBJ whole genome shotgun (WGS) entry which is preliminary data.</text>
</comment>
<gene>
    <name evidence="1" type="ORF">A8135_13420</name>
</gene>
<dbReference type="EMBL" id="LYOZ01000017">
    <property type="protein sequence ID" value="OCH98151.1"/>
    <property type="molecule type" value="Genomic_DNA"/>
</dbReference>
<organism evidence="1 2">
    <name type="scientific">Legionella jamestowniensis</name>
    <dbReference type="NCBI Taxonomy" id="455"/>
    <lineage>
        <taxon>Bacteria</taxon>
        <taxon>Pseudomonadati</taxon>
        <taxon>Pseudomonadota</taxon>
        <taxon>Gammaproteobacteria</taxon>
        <taxon>Legionellales</taxon>
        <taxon>Legionellaceae</taxon>
        <taxon>Legionella</taxon>
    </lineage>
</organism>
<protein>
    <submittedName>
        <fullName evidence="1">Uncharacterized protein</fullName>
    </submittedName>
</protein>
<evidence type="ECO:0000313" key="2">
    <source>
        <dbReference type="Proteomes" id="UP000093336"/>
    </source>
</evidence>
<keyword evidence="2" id="KW-1185">Reference proteome</keyword>
<accession>A0ABX2XUB7</accession>
<reference evidence="1 2" key="1">
    <citation type="submission" date="2016-05" db="EMBL/GenBank/DDBJ databases">
        <authorList>
            <person name="Prochazka B."/>
            <person name="Indra A."/>
            <person name="Hasenberger P."/>
            <person name="Blaschitz M."/>
            <person name="Wagner L."/>
            <person name="Wewalka G."/>
            <person name="Sorschag S."/>
            <person name="Schmid D."/>
            <person name="Ruppitsch W."/>
        </authorList>
    </citation>
    <scope>NUCLEOTIDE SEQUENCE [LARGE SCALE GENOMIC DNA]</scope>
    <source>
        <strain evidence="1 2">974010_12</strain>
    </source>
</reference>
<evidence type="ECO:0000313" key="1">
    <source>
        <dbReference type="EMBL" id="OCH98151.1"/>
    </source>
</evidence>